<keyword evidence="2" id="KW-0813">Transport</keyword>
<feature type="compositionally biased region" description="Polar residues" evidence="6">
    <location>
        <begin position="136"/>
        <end position="146"/>
    </location>
</feature>
<accession>A0A8S3VDC9</accession>
<keyword evidence="4" id="KW-1133">Transmembrane helix</keyword>
<sequence>MVMRYVRTQKGDMFIASTAVIQCEAFKMMASLAIILYQEKSVPKSVRHLVKNIIDQPVDCIRMSIPAIIYVFQNNLFYVAVSNLDAATCQIMYRRSGRKRVPTSRANNGGAAAAAKKSKQQQEEATANIADRLPRTSGTPPVQLGSNTVTTNVLHSPIMISNTASETIYPAPELLKYMQTVRLGAKRYAGLGWKLYDEQFRLRRSQEPAGSWSVIDTELWLLYIQPVLSKKKMALKELESITGLMAFCSRAIISARAFIRRFYDLIASVKNGKPYYTVRLNSEVKADARVWLNFLDQFNGQCYFLIDFGRLMKVWNYSLIVQEQRFMDLVPNADSSPAAIPQNSCR</sequence>
<evidence type="ECO:0000256" key="6">
    <source>
        <dbReference type="SAM" id="MobiDB-lite"/>
    </source>
</evidence>
<name>A0A8S3VDC9_MYTED</name>
<dbReference type="OrthoDB" id="408493at2759"/>
<comment type="subcellular location">
    <subcellularLocation>
        <location evidence="1">Membrane</location>
        <topology evidence="1">Multi-pass membrane protein</topology>
    </subcellularLocation>
</comment>
<dbReference type="EMBL" id="CAJPWZ010003289">
    <property type="protein sequence ID" value="CAG2255924.1"/>
    <property type="molecule type" value="Genomic_DNA"/>
</dbReference>
<gene>
    <name evidence="7" type="ORF">MEDL_67288</name>
</gene>
<keyword evidence="5" id="KW-0472">Membrane</keyword>
<evidence type="ECO:0000256" key="1">
    <source>
        <dbReference type="ARBA" id="ARBA00004141"/>
    </source>
</evidence>
<evidence type="ECO:0000256" key="4">
    <source>
        <dbReference type="ARBA" id="ARBA00022989"/>
    </source>
</evidence>
<comment type="caution">
    <text evidence="7">The sequence shown here is derived from an EMBL/GenBank/DDBJ whole genome shotgun (WGS) entry which is preliminary data.</text>
</comment>
<feature type="compositionally biased region" description="Low complexity" evidence="6">
    <location>
        <begin position="103"/>
        <end position="115"/>
    </location>
</feature>
<dbReference type="GO" id="GO:0015165">
    <property type="term" value="F:pyrimidine nucleotide-sugar transmembrane transporter activity"/>
    <property type="evidence" value="ECO:0007669"/>
    <property type="project" value="InterPro"/>
</dbReference>
<keyword evidence="3" id="KW-0812">Transmembrane</keyword>
<proteinExistence type="predicted"/>
<organism evidence="7 8">
    <name type="scientific">Mytilus edulis</name>
    <name type="common">Blue mussel</name>
    <dbReference type="NCBI Taxonomy" id="6550"/>
    <lineage>
        <taxon>Eukaryota</taxon>
        <taxon>Metazoa</taxon>
        <taxon>Spiralia</taxon>
        <taxon>Lophotrochozoa</taxon>
        <taxon>Mollusca</taxon>
        <taxon>Bivalvia</taxon>
        <taxon>Autobranchia</taxon>
        <taxon>Pteriomorphia</taxon>
        <taxon>Mytilida</taxon>
        <taxon>Mytiloidea</taxon>
        <taxon>Mytilidae</taxon>
        <taxon>Mytilinae</taxon>
        <taxon>Mytilus</taxon>
    </lineage>
</organism>
<dbReference type="Proteomes" id="UP000683360">
    <property type="component" value="Unassembled WGS sequence"/>
</dbReference>
<keyword evidence="8" id="KW-1185">Reference proteome</keyword>
<dbReference type="AlphaFoldDB" id="A0A8S3VDC9"/>
<dbReference type="GO" id="GO:0000139">
    <property type="term" value="C:Golgi membrane"/>
    <property type="evidence" value="ECO:0007669"/>
    <property type="project" value="InterPro"/>
</dbReference>
<evidence type="ECO:0000256" key="2">
    <source>
        <dbReference type="ARBA" id="ARBA00022597"/>
    </source>
</evidence>
<evidence type="ECO:0000256" key="3">
    <source>
        <dbReference type="ARBA" id="ARBA00022692"/>
    </source>
</evidence>
<protein>
    <submittedName>
        <fullName evidence="7">SLC35A1_2_3</fullName>
    </submittedName>
</protein>
<dbReference type="Pfam" id="PF04142">
    <property type="entry name" value="Nuc_sug_transp"/>
    <property type="match status" value="1"/>
</dbReference>
<evidence type="ECO:0000313" key="8">
    <source>
        <dbReference type="Proteomes" id="UP000683360"/>
    </source>
</evidence>
<evidence type="ECO:0000256" key="5">
    <source>
        <dbReference type="ARBA" id="ARBA00023136"/>
    </source>
</evidence>
<feature type="region of interest" description="Disordered" evidence="6">
    <location>
        <begin position="98"/>
        <end position="146"/>
    </location>
</feature>
<evidence type="ECO:0000313" key="7">
    <source>
        <dbReference type="EMBL" id="CAG2255924.1"/>
    </source>
</evidence>
<dbReference type="InterPro" id="IPR007271">
    <property type="entry name" value="Nuc_sug_transpt"/>
</dbReference>
<dbReference type="PANTHER" id="PTHR10231">
    <property type="entry name" value="NUCLEOTIDE-SUGAR TRANSMEMBRANE TRANSPORTER"/>
    <property type="match status" value="1"/>
</dbReference>
<keyword evidence="2" id="KW-0762">Sugar transport</keyword>
<reference evidence="7" key="1">
    <citation type="submission" date="2021-03" db="EMBL/GenBank/DDBJ databases">
        <authorList>
            <person name="Bekaert M."/>
        </authorList>
    </citation>
    <scope>NUCLEOTIDE SEQUENCE</scope>
</reference>